<gene>
    <name evidence="10" type="ORF">BOKJ2_LOCUS9090</name>
</gene>
<accession>A0A811KY15</accession>
<evidence type="ECO:0000256" key="4">
    <source>
        <dbReference type="ARBA" id="ARBA00022448"/>
    </source>
</evidence>
<proteinExistence type="inferred from homology"/>
<comment type="subcellular location">
    <subcellularLocation>
        <location evidence="2 9">Cell membrane</location>
        <topology evidence="2 9">Multi-pass membrane protein</topology>
    </subcellularLocation>
</comment>
<evidence type="ECO:0000256" key="9">
    <source>
        <dbReference type="RuleBase" id="RU368035"/>
    </source>
</evidence>
<dbReference type="Proteomes" id="UP000783686">
    <property type="component" value="Unassembled WGS sequence"/>
</dbReference>
<evidence type="ECO:0000256" key="8">
    <source>
        <dbReference type="ARBA" id="ARBA00023136"/>
    </source>
</evidence>
<feature type="transmembrane region" description="Helical" evidence="9">
    <location>
        <begin position="47"/>
        <end position="71"/>
    </location>
</feature>
<keyword evidence="4 9" id="KW-0813">Transport</keyword>
<comment type="caution">
    <text evidence="10">The sequence shown here is derived from an EMBL/GenBank/DDBJ whole genome shotgun (WGS) entry which is preliminary data.</text>
</comment>
<name>A0A811KY15_9BILA</name>
<comment type="function">
    <text evidence="9">Plasma membrane transporter mediating the uptake by cells of the water soluble vitamin B2/riboflavin that plays a key role in biochemical oxidation-reduction reactions of the carbohydrate, lipid, and amino acid metabolism.</text>
</comment>
<keyword evidence="8 9" id="KW-0472">Membrane</keyword>
<feature type="transmembrane region" description="Helical" evidence="9">
    <location>
        <begin position="83"/>
        <end position="101"/>
    </location>
</feature>
<dbReference type="Pfam" id="PF06237">
    <property type="entry name" value="SLC52_ribofla_tr"/>
    <property type="match status" value="1"/>
</dbReference>
<dbReference type="Proteomes" id="UP000614601">
    <property type="component" value="Unassembled WGS sequence"/>
</dbReference>
<keyword evidence="5 9" id="KW-1003">Cell membrane</keyword>
<dbReference type="PANTHER" id="PTHR12929:SF10">
    <property type="entry name" value="RIBOFLAVIN TRANSPORTER"/>
    <property type="match status" value="1"/>
</dbReference>
<evidence type="ECO:0000256" key="7">
    <source>
        <dbReference type="ARBA" id="ARBA00022989"/>
    </source>
</evidence>
<protein>
    <recommendedName>
        <fullName evidence="9">Riboflavin transporter</fullName>
    </recommendedName>
</protein>
<comment type="catalytic activity">
    <reaction evidence="1 9">
        <text>riboflavin(in) = riboflavin(out)</text>
        <dbReference type="Rhea" id="RHEA:35015"/>
        <dbReference type="ChEBI" id="CHEBI:57986"/>
    </reaction>
</comment>
<comment type="similarity">
    <text evidence="3 9">Belongs to the riboflavin transporter family.</text>
</comment>
<dbReference type="OrthoDB" id="9995836at2759"/>
<feature type="transmembrane region" description="Helical" evidence="9">
    <location>
        <begin position="265"/>
        <end position="285"/>
    </location>
</feature>
<evidence type="ECO:0000256" key="5">
    <source>
        <dbReference type="ARBA" id="ARBA00022475"/>
    </source>
</evidence>
<dbReference type="PANTHER" id="PTHR12929">
    <property type="entry name" value="SOLUTE CARRIER FAMILY 52"/>
    <property type="match status" value="1"/>
</dbReference>
<dbReference type="InterPro" id="IPR009357">
    <property type="entry name" value="Riboflavin_transptr"/>
</dbReference>
<keyword evidence="6 9" id="KW-0812">Transmembrane</keyword>
<dbReference type="EMBL" id="CAJFCW020000004">
    <property type="protein sequence ID" value="CAG9114085.1"/>
    <property type="molecule type" value="Genomic_DNA"/>
</dbReference>
<feature type="transmembrane region" description="Helical" evidence="9">
    <location>
        <begin position="358"/>
        <end position="378"/>
    </location>
</feature>
<feature type="transmembrane region" description="Helical" evidence="9">
    <location>
        <begin position="116"/>
        <end position="136"/>
    </location>
</feature>
<feature type="transmembrane region" description="Helical" evidence="9">
    <location>
        <begin position="297"/>
        <end position="319"/>
    </location>
</feature>
<keyword evidence="7 9" id="KW-1133">Transmembrane helix</keyword>
<feature type="transmembrane region" description="Helical" evidence="9">
    <location>
        <begin position="326"/>
        <end position="346"/>
    </location>
</feature>
<dbReference type="GO" id="GO:0005886">
    <property type="term" value="C:plasma membrane"/>
    <property type="evidence" value="ECO:0007669"/>
    <property type="project" value="UniProtKB-SubCell"/>
</dbReference>
<feature type="transmembrane region" description="Helical" evidence="9">
    <location>
        <begin position="148"/>
        <end position="168"/>
    </location>
</feature>
<evidence type="ECO:0000313" key="10">
    <source>
        <dbReference type="EMBL" id="CAD5220730.1"/>
    </source>
</evidence>
<evidence type="ECO:0000256" key="1">
    <source>
        <dbReference type="ARBA" id="ARBA00000215"/>
    </source>
</evidence>
<dbReference type="GO" id="GO:0032217">
    <property type="term" value="F:riboflavin transmembrane transporter activity"/>
    <property type="evidence" value="ECO:0007669"/>
    <property type="project" value="UniProtKB-UniRule"/>
</dbReference>
<feature type="transmembrane region" description="Helical" evidence="9">
    <location>
        <begin position="12"/>
        <end position="35"/>
    </location>
</feature>
<sequence length="433" mass="48301">MENAVEVDQKPNWILAVLVALFASTSWLSLSSFWVEQGIHTQILPEGWQLGATLTIIIQISALLGLAYTIIENCTNIKPKTAPIILVSLIVLCLTIIPIGFYNEVTVEIAGKQRSIVLYTGMFFAGGLAILSDMLFIPYMKNLPEIYFQAYFFGVGLSNLVPSILSVIQDASTYDCVPAPKSLELVPKFSHLRYSVSTFYTIIFLWCCLGTAAFLLIHFGRKRIDKLWYGSSVHSVSTDENIIVVTKKLRSKYNEDALLNDKKDYIVMILLGLVSGQINVFLPSLQSFVVLPYSSKTYFWSLAIGSALSPFSAVVAHIFPILKLKLLTLFTVITTVASAICLIIALHSPYPWLHETKIGSVLIILLTMTVYFVGHYCRNMLFEVIRRTSTNEDLKHRRLVFGGFAGQVGCLLATIIIFPTINIFELFKSVPPC</sequence>
<reference evidence="10" key="1">
    <citation type="submission" date="2020-09" db="EMBL/GenBank/DDBJ databases">
        <authorList>
            <person name="Kikuchi T."/>
        </authorList>
    </citation>
    <scope>NUCLEOTIDE SEQUENCE</scope>
    <source>
        <strain evidence="10">SH1</strain>
    </source>
</reference>
<evidence type="ECO:0000256" key="3">
    <source>
        <dbReference type="ARBA" id="ARBA00006366"/>
    </source>
</evidence>
<dbReference type="AlphaFoldDB" id="A0A811KY15"/>
<keyword evidence="11" id="KW-1185">Reference proteome</keyword>
<evidence type="ECO:0000313" key="11">
    <source>
        <dbReference type="Proteomes" id="UP000614601"/>
    </source>
</evidence>
<organism evidence="10 11">
    <name type="scientific">Bursaphelenchus okinawaensis</name>
    <dbReference type="NCBI Taxonomy" id="465554"/>
    <lineage>
        <taxon>Eukaryota</taxon>
        <taxon>Metazoa</taxon>
        <taxon>Ecdysozoa</taxon>
        <taxon>Nematoda</taxon>
        <taxon>Chromadorea</taxon>
        <taxon>Rhabditida</taxon>
        <taxon>Tylenchina</taxon>
        <taxon>Tylenchomorpha</taxon>
        <taxon>Aphelenchoidea</taxon>
        <taxon>Aphelenchoididae</taxon>
        <taxon>Bursaphelenchus</taxon>
    </lineage>
</organism>
<dbReference type="EMBL" id="CAJFDH010000004">
    <property type="protein sequence ID" value="CAD5220730.1"/>
    <property type="molecule type" value="Genomic_DNA"/>
</dbReference>
<evidence type="ECO:0000256" key="2">
    <source>
        <dbReference type="ARBA" id="ARBA00004651"/>
    </source>
</evidence>
<evidence type="ECO:0000256" key="6">
    <source>
        <dbReference type="ARBA" id="ARBA00022692"/>
    </source>
</evidence>
<feature type="transmembrane region" description="Helical" evidence="9">
    <location>
        <begin position="399"/>
        <end position="421"/>
    </location>
</feature>
<feature type="transmembrane region" description="Helical" evidence="9">
    <location>
        <begin position="199"/>
        <end position="219"/>
    </location>
</feature>